<dbReference type="PROSITE" id="PS50088">
    <property type="entry name" value="ANK_REPEAT"/>
    <property type="match status" value="1"/>
</dbReference>
<dbReference type="SMART" id="SM00248">
    <property type="entry name" value="ANK"/>
    <property type="match status" value="2"/>
</dbReference>
<dbReference type="GO" id="GO:0085020">
    <property type="term" value="P:protein K6-linked ubiquitination"/>
    <property type="evidence" value="ECO:0007669"/>
    <property type="project" value="TreeGrafter"/>
</dbReference>
<dbReference type="SUPFAM" id="SSF48403">
    <property type="entry name" value="Ankyrin repeat"/>
    <property type="match status" value="1"/>
</dbReference>
<dbReference type="Pfam" id="PF12796">
    <property type="entry name" value="Ank_2"/>
    <property type="match status" value="1"/>
</dbReference>
<dbReference type="Gene3D" id="1.25.40.20">
    <property type="entry name" value="Ankyrin repeat-containing domain"/>
    <property type="match status" value="1"/>
</dbReference>
<dbReference type="InterPro" id="IPR002110">
    <property type="entry name" value="Ankyrin_rpt"/>
</dbReference>
<evidence type="ECO:0000256" key="1">
    <source>
        <dbReference type="ARBA" id="ARBA00022737"/>
    </source>
</evidence>
<protein>
    <submittedName>
        <fullName evidence="4">Ankyrin repeat domain-containing protein</fullName>
    </submittedName>
</protein>
<evidence type="ECO:0000256" key="3">
    <source>
        <dbReference type="PROSITE-ProRule" id="PRU00023"/>
    </source>
</evidence>
<dbReference type="KEGG" id="sfol:H3H32_21800"/>
<reference evidence="4 5" key="1">
    <citation type="submission" date="2020-07" db="EMBL/GenBank/DDBJ databases">
        <title>Spirosoma foliorum sp. nov., isolated from the leaves on the Nejang mountain Korea, Republic of.</title>
        <authorList>
            <person name="Ho H."/>
            <person name="Lee Y.-J."/>
            <person name="Nurcahyanto D.-A."/>
            <person name="Kim S.-G."/>
        </authorList>
    </citation>
    <scope>NUCLEOTIDE SEQUENCE [LARGE SCALE GENOMIC DNA]</scope>
    <source>
        <strain evidence="4 5">PL0136</strain>
    </source>
</reference>
<name>A0A7G5GP28_9BACT</name>
<gene>
    <name evidence="4" type="ORF">H3H32_21800</name>
</gene>
<dbReference type="PANTHER" id="PTHR24171:SF8">
    <property type="entry name" value="BRCA1-ASSOCIATED RING DOMAIN PROTEIN 1"/>
    <property type="match status" value="1"/>
</dbReference>
<feature type="repeat" description="ANK" evidence="3">
    <location>
        <begin position="20"/>
        <end position="52"/>
    </location>
</feature>
<dbReference type="PANTHER" id="PTHR24171">
    <property type="entry name" value="ANKYRIN REPEAT DOMAIN-CONTAINING PROTEIN 39-RELATED"/>
    <property type="match status" value="1"/>
</dbReference>
<keyword evidence="5" id="KW-1185">Reference proteome</keyword>
<dbReference type="EMBL" id="CP059732">
    <property type="protein sequence ID" value="QMW00620.1"/>
    <property type="molecule type" value="Genomic_DNA"/>
</dbReference>
<evidence type="ECO:0000313" key="5">
    <source>
        <dbReference type="Proteomes" id="UP000515369"/>
    </source>
</evidence>
<sequence length="117" mass="13093">MMVGLLYIEKGATIHHAGCHGGTALHWAAWTGRDKLVQRLLQEGADIHKRCTTFWGTPLLWAVHGFKFGGPENRYHQINCVRLLLEAGSDKTIPNKSGEKAVDFLSEEDVKLRQLLS</sequence>
<dbReference type="AlphaFoldDB" id="A0A7G5GP28"/>
<dbReference type="RefSeq" id="WP_182457734.1">
    <property type="nucleotide sequence ID" value="NZ_CP059732.1"/>
</dbReference>
<dbReference type="InterPro" id="IPR036770">
    <property type="entry name" value="Ankyrin_rpt-contain_sf"/>
</dbReference>
<evidence type="ECO:0000256" key="2">
    <source>
        <dbReference type="ARBA" id="ARBA00023043"/>
    </source>
</evidence>
<proteinExistence type="predicted"/>
<evidence type="ECO:0000313" key="4">
    <source>
        <dbReference type="EMBL" id="QMW00620.1"/>
    </source>
</evidence>
<dbReference type="PROSITE" id="PS50297">
    <property type="entry name" value="ANK_REP_REGION"/>
    <property type="match status" value="1"/>
</dbReference>
<dbReference type="Proteomes" id="UP000515369">
    <property type="component" value="Chromosome"/>
</dbReference>
<dbReference type="GO" id="GO:0004842">
    <property type="term" value="F:ubiquitin-protein transferase activity"/>
    <property type="evidence" value="ECO:0007669"/>
    <property type="project" value="TreeGrafter"/>
</dbReference>
<accession>A0A7G5GP28</accession>
<keyword evidence="2 3" id="KW-0040">ANK repeat</keyword>
<organism evidence="4 5">
    <name type="scientific">Spirosoma foliorum</name>
    <dbReference type="NCBI Taxonomy" id="2710596"/>
    <lineage>
        <taxon>Bacteria</taxon>
        <taxon>Pseudomonadati</taxon>
        <taxon>Bacteroidota</taxon>
        <taxon>Cytophagia</taxon>
        <taxon>Cytophagales</taxon>
        <taxon>Cytophagaceae</taxon>
        <taxon>Spirosoma</taxon>
    </lineage>
</organism>
<keyword evidence="1" id="KW-0677">Repeat</keyword>